<reference evidence="1" key="1">
    <citation type="submission" date="2022-10" db="EMBL/GenBank/DDBJ databases">
        <title>Culturing micro-colonial fungi from biological soil crusts in the Mojave desert and describing Neophaeococcomyces mojavensis, and introducing the new genera and species Taxawa tesnikishii.</title>
        <authorList>
            <person name="Kurbessoian T."/>
            <person name="Stajich J.E."/>
        </authorList>
    </citation>
    <scope>NUCLEOTIDE SEQUENCE</scope>
    <source>
        <strain evidence="1">JES_112</strain>
    </source>
</reference>
<keyword evidence="2" id="KW-1185">Reference proteome</keyword>
<evidence type="ECO:0000313" key="1">
    <source>
        <dbReference type="EMBL" id="KAJ9661567.1"/>
    </source>
</evidence>
<proteinExistence type="predicted"/>
<dbReference type="Proteomes" id="UP001172386">
    <property type="component" value="Unassembled WGS sequence"/>
</dbReference>
<protein>
    <submittedName>
        <fullName evidence="1">Uncharacterized protein</fullName>
    </submittedName>
</protein>
<dbReference type="EMBL" id="JAPDRQ010000022">
    <property type="protein sequence ID" value="KAJ9661567.1"/>
    <property type="molecule type" value="Genomic_DNA"/>
</dbReference>
<evidence type="ECO:0000313" key="2">
    <source>
        <dbReference type="Proteomes" id="UP001172386"/>
    </source>
</evidence>
<comment type="caution">
    <text evidence="1">The sequence shown here is derived from an EMBL/GenBank/DDBJ whole genome shotgun (WGS) entry which is preliminary data.</text>
</comment>
<name>A0ACC3AFT1_9EURO</name>
<organism evidence="1 2">
    <name type="scientific">Neophaeococcomyces mojaviensis</name>
    <dbReference type="NCBI Taxonomy" id="3383035"/>
    <lineage>
        <taxon>Eukaryota</taxon>
        <taxon>Fungi</taxon>
        <taxon>Dikarya</taxon>
        <taxon>Ascomycota</taxon>
        <taxon>Pezizomycotina</taxon>
        <taxon>Eurotiomycetes</taxon>
        <taxon>Chaetothyriomycetidae</taxon>
        <taxon>Chaetothyriales</taxon>
        <taxon>Chaetothyriales incertae sedis</taxon>
        <taxon>Neophaeococcomyces</taxon>
    </lineage>
</organism>
<sequence>MSEDIKSSVQVWGGRPEGEDSPPEYSDTPQQPESSTTPSQAPVARRPTPRILYDPLRRLSNLATVPFHKYNITDATVSADNISIEVKQTDLYSHPQQLLPFILEQAHLPPKPTLRIVGSHSEYASGAAKTDFDITINLTHLLELRKHRWSLKSAQVSPLQGSSQVTYERDDPSVPRSITAGVKQFCKDSSENKSYILSRNVVGLPTEMLAGQVRNLAASVKYRGLIRIDFTCERSKVIVHKQPSGWFSNMLGLHPEKKYDMVQTVWSLSDGSDNPDSASSHDVGIRAGQEWWQSWSSTIRNAIIAKHRGNLGVDDWIETRVGRIEAEPRVDWGRDQS</sequence>
<gene>
    <name evidence="1" type="ORF">H2198_001947</name>
</gene>
<accession>A0ACC3AFT1</accession>